<protein>
    <submittedName>
        <fullName evidence="2">Uncharacterized protein</fullName>
    </submittedName>
</protein>
<proteinExistence type="predicted"/>
<reference evidence="2 3" key="1">
    <citation type="submission" date="2019-05" db="EMBL/GenBank/DDBJ databases">
        <title>Sporisorium graminicola CBS 10092 draft sequencing and annotation.</title>
        <authorList>
            <person name="Solano-Gonzalez S."/>
            <person name="Caddick M.X."/>
            <person name="Darby A."/>
        </authorList>
    </citation>
    <scope>NUCLEOTIDE SEQUENCE [LARGE SCALE GENOMIC DNA]</scope>
    <source>
        <strain evidence="2 3">CBS 10092</strain>
    </source>
</reference>
<dbReference type="Proteomes" id="UP000306050">
    <property type="component" value="Chromosome SGRAM_18"/>
</dbReference>
<feature type="compositionally biased region" description="Acidic residues" evidence="1">
    <location>
        <begin position="44"/>
        <end position="59"/>
    </location>
</feature>
<feature type="compositionally biased region" description="Polar residues" evidence="1">
    <location>
        <begin position="416"/>
        <end position="425"/>
    </location>
</feature>
<dbReference type="KEGG" id="sgra:EX895_002877"/>
<dbReference type="GeneID" id="40725772"/>
<feature type="region of interest" description="Disordered" evidence="1">
    <location>
        <begin position="29"/>
        <end position="64"/>
    </location>
</feature>
<feature type="compositionally biased region" description="Polar residues" evidence="1">
    <location>
        <begin position="260"/>
        <end position="271"/>
    </location>
</feature>
<feature type="region of interest" description="Disordered" evidence="1">
    <location>
        <begin position="400"/>
        <end position="443"/>
    </location>
</feature>
<comment type="caution">
    <text evidence="2">The sequence shown here is derived from an EMBL/GenBank/DDBJ whole genome shotgun (WGS) entry which is preliminary data.</text>
</comment>
<evidence type="ECO:0000313" key="2">
    <source>
        <dbReference type="EMBL" id="TKY88167.1"/>
    </source>
</evidence>
<dbReference type="OrthoDB" id="197400at2759"/>
<name>A0A4U7KVJ8_9BASI</name>
<gene>
    <name evidence="2" type="ORF">EX895_002877</name>
</gene>
<accession>A0A4U7KVJ8</accession>
<dbReference type="RefSeq" id="XP_029740152.1">
    <property type="nucleotide sequence ID" value="XM_029883475.1"/>
</dbReference>
<evidence type="ECO:0000256" key="1">
    <source>
        <dbReference type="SAM" id="MobiDB-lite"/>
    </source>
</evidence>
<evidence type="ECO:0000313" key="3">
    <source>
        <dbReference type="Proteomes" id="UP000306050"/>
    </source>
</evidence>
<keyword evidence="3" id="KW-1185">Reference proteome</keyword>
<sequence>MVHWDDPSYDASVASEVEGEGYHVHIANVATGNEKGEMGGGGESEVDEDEEEWEEGDPAEEGRIDVPYTVWKYDEWGQPYRSINGYLPSDSEDHPHLYADETFDEDHNDFQEDQADSDIYVEDDLTAPFAIPDVDEFHRSLNYHLPSPSARASGPTSPAPHRPPAEVGGGGRILTHTEIWGPSSIVHTFNAALAQYCCMHNLPAPSRSTNAPCEPEQAALWHDAPAHDSLLAQQVRLDAQQILTLRKTQSSASADGGSATMRSNSGSAKPGQQTQQTQQAQQAQRGKPIVTVVPHAHLQGNSAWKKAVKTVQTTRNQIGLATASTSVPPVGAVVGGGAEEKGKNQTSEEELHAYWYAGYQAGLAAAAAAAVARGEADAVALAVDVAGADVDAATSVEASIDPVGMGPAKNAGATAESDTTNTATSPAAEEKDPHAPFAPQTDA</sequence>
<feature type="compositionally biased region" description="Low complexity" evidence="1">
    <location>
        <begin position="272"/>
        <end position="284"/>
    </location>
</feature>
<dbReference type="AlphaFoldDB" id="A0A4U7KVJ8"/>
<dbReference type="EMBL" id="SRRM01000010">
    <property type="protein sequence ID" value="TKY88167.1"/>
    <property type="molecule type" value="Genomic_DNA"/>
</dbReference>
<feature type="region of interest" description="Disordered" evidence="1">
    <location>
        <begin position="247"/>
        <end position="286"/>
    </location>
</feature>
<feature type="region of interest" description="Disordered" evidence="1">
    <location>
        <begin position="145"/>
        <end position="173"/>
    </location>
</feature>
<organism evidence="2 3">
    <name type="scientific">Sporisorium graminicola</name>
    <dbReference type="NCBI Taxonomy" id="280036"/>
    <lineage>
        <taxon>Eukaryota</taxon>
        <taxon>Fungi</taxon>
        <taxon>Dikarya</taxon>
        <taxon>Basidiomycota</taxon>
        <taxon>Ustilaginomycotina</taxon>
        <taxon>Ustilaginomycetes</taxon>
        <taxon>Ustilaginales</taxon>
        <taxon>Ustilaginaceae</taxon>
        <taxon>Sporisorium</taxon>
    </lineage>
</organism>